<comment type="caution">
    <text evidence="9">The sequence shown here is derived from an EMBL/GenBank/DDBJ whole genome shotgun (WGS) entry which is preliminary data.</text>
</comment>
<keyword evidence="6 8" id="KW-1133">Transmembrane helix</keyword>
<evidence type="ECO:0000256" key="8">
    <source>
        <dbReference type="SAM" id="Phobius"/>
    </source>
</evidence>
<dbReference type="GeneID" id="301682224"/>
<feature type="transmembrane region" description="Helical" evidence="8">
    <location>
        <begin position="255"/>
        <end position="279"/>
    </location>
</feature>
<reference evidence="9 10" key="1">
    <citation type="journal article" date="2019" name="J Genomics">
        <title>The Draft Genome of a Hydrogen-producing Cyanobacterium, Arthrospira platensis NIES-46.</title>
        <authorList>
            <person name="Suzuki S."/>
            <person name="Yamaguchi H."/>
            <person name="Kawachi M."/>
        </authorList>
    </citation>
    <scope>NUCLEOTIDE SEQUENCE [LARGE SCALE GENOMIC DNA]</scope>
    <source>
        <strain evidence="9 10">NIES-46</strain>
    </source>
</reference>
<evidence type="ECO:0000256" key="5">
    <source>
        <dbReference type="ARBA" id="ARBA00022692"/>
    </source>
</evidence>
<feature type="transmembrane region" description="Helical" evidence="8">
    <location>
        <begin position="285"/>
        <end position="305"/>
    </location>
</feature>
<keyword evidence="4" id="KW-1003">Cell membrane</keyword>
<feature type="transmembrane region" description="Helical" evidence="8">
    <location>
        <begin position="128"/>
        <end position="149"/>
    </location>
</feature>
<feature type="transmembrane region" description="Helical" evidence="8">
    <location>
        <begin position="226"/>
        <end position="243"/>
    </location>
</feature>
<feature type="transmembrane region" description="Helical" evidence="8">
    <location>
        <begin position="42"/>
        <end position="59"/>
    </location>
</feature>
<evidence type="ECO:0000256" key="4">
    <source>
        <dbReference type="ARBA" id="ARBA00022475"/>
    </source>
</evidence>
<keyword evidence="10" id="KW-1185">Reference proteome</keyword>
<dbReference type="EMBL" id="BIMW01000069">
    <property type="protein sequence ID" value="GCE93284.1"/>
    <property type="molecule type" value="Genomic_DNA"/>
</dbReference>
<organism evidence="9 10">
    <name type="scientific">Limnospira platensis NIES-46</name>
    <dbReference type="NCBI Taxonomy" id="1236695"/>
    <lineage>
        <taxon>Bacteria</taxon>
        <taxon>Bacillati</taxon>
        <taxon>Cyanobacteriota</taxon>
        <taxon>Cyanophyceae</taxon>
        <taxon>Oscillatoriophycideae</taxon>
        <taxon>Oscillatoriales</taxon>
        <taxon>Sirenicapillariaceae</taxon>
        <taxon>Limnospira</taxon>
    </lineage>
</organism>
<evidence type="ECO:0000313" key="9">
    <source>
        <dbReference type="EMBL" id="GCE93284.1"/>
    </source>
</evidence>
<keyword evidence="3" id="KW-0813">Transport</keyword>
<name>A0A5M3T179_LIMPL</name>
<evidence type="ECO:0000256" key="1">
    <source>
        <dbReference type="ARBA" id="ARBA00004651"/>
    </source>
</evidence>
<dbReference type="PANTHER" id="PTHR36838:SF1">
    <property type="entry name" value="SLR1864 PROTEIN"/>
    <property type="match status" value="1"/>
</dbReference>
<keyword evidence="7 8" id="KW-0472">Membrane</keyword>
<dbReference type="Gene3D" id="1.20.1530.20">
    <property type="match status" value="1"/>
</dbReference>
<evidence type="ECO:0008006" key="11">
    <source>
        <dbReference type="Google" id="ProtNLM"/>
    </source>
</evidence>
<feature type="transmembrane region" description="Helical" evidence="8">
    <location>
        <begin position="155"/>
        <end position="176"/>
    </location>
</feature>
<feature type="transmembrane region" description="Helical" evidence="8">
    <location>
        <begin position="312"/>
        <end position="334"/>
    </location>
</feature>
<comment type="similarity">
    <text evidence="2">Belongs to the auxin efflux carrier (TC 2.A.69) family.</text>
</comment>
<comment type="subcellular location">
    <subcellularLocation>
        <location evidence="1">Cell membrane</location>
        <topology evidence="1">Multi-pass membrane protein</topology>
    </subcellularLocation>
</comment>
<dbReference type="Proteomes" id="UP000326169">
    <property type="component" value="Unassembled WGS sequence"/>
</dbReference>
<evidence type="ECO:0000256" key="3">
    <source>
        <dbReference type="ARBA" id="ARBA00022448"/>
    </source>
</evidence>
<evidence type="ECO:0000256" key="6">
    <source>
        <dbReference type="ARBA" id="ARBA00022989"/>
    </source>
</evidence>
<sequence length="337" mass="36959">MILTILENPIVRLYINLIGWALLGFILGKKLPASTSKYLGQFLYWIGVPLGIIAFMRGVDISGYIWISPIAGWVAILVGAIFARFWMELEISDERIKAIASGMVDPRHVKPDQPIPETAWTQPTQGSFLLAMMVGNTSYLGFPVVLSLIGPEYFLWAVLYNTLATSPGLHGIGYMISANYGNNPLAQRRKNPLQIIFGNPALWSFGFGFFFRHVPLPDLAENALRTSAWSIVTLAIIMIGIQLSQLGKLQKFSQALICLAIKMIVVPLVVGTGLMFFGVTGLPRLAIVLQMAMPPSIATVIYAIAYGLDKDLSVATVALGSVGLLMTIPMWLWLFSP</sequence>
<dbReference type="PANTHER" id="PTHR36838">
    <property type="entry name" value="AUXIN EFFLUX CARRIER FAMILY PROTEIN"/>
    <property type="match status" value="1"/>
</dbReference>
<evidence type="ECO:0000256" key="2">
    <source>
        <dbReference type="ARBA" id="ARBA00010145"/>
    </source>
</evidence>
<gene>
    <name evidence="9" type="ORF">NIES46_13340</name>
</gene>
<dbReference type="InterPro" id="IPR004776">
    <property type="entry name" value="Mem_transp_PIN-like"/>
</dbReference>
<dbReference type="RefSeq" id="WP_014275252.1">
    <property type="nucleotide sequence ID" value="NZ_BIMW01000069.1"/>
</dbReference>
<dbReference type="Pfam" id="PF03547">
    <property type="entry name" value="Mem_trans"/>
    <property type="match status" value="1"/>
</dbReference>
<feature type="transmembrane region" description="Helical" evidence="8">
    <location>
        <begin position="13"/>
        <end position="30"/>
    </location>
</feature>
<keyword evidence="5 8" id="KW-0812">Transmembrane</keyword>
<dbReference type="InterPro" id="IPR038770">
    <property type="entry name" value="Na+/solute_symporter_sf"/>
</dbReference>
<proteinExistence type="inferred from homology"/>
<evidence type="ECO:0000313" key="10">
    <source>
        <dbReference type="Proteomes" id="UP000326169"/>
    </source>
</evidence>
<evidence type="ECO:0000256" key="7">
    <source>
        <dbReference type="ARBA" id="ARBA00023136"/>
    </source>
</evidence>
<feature type="transmembrane region" description="Helical" evidence="8">
    <location>
        <begin position="196"/>
        <end position="214"/>
    </location>
</feature>
<protein>
    <recommendedName>
        <fullName evidence="11">Auxin efflux carrier</fullName>
    </recommendedName>
</protein>
<feature type="transmembrane region" description="Helical" evidence="8">
    <location>
        <begin position="65"/>
        <end position="87"/>
    </location>
</feature>
<accession>A0A5M3T179</accession>